<comment type="caution">
    <text evidence="10">The sequence shown here is derived from an EMBL/GenBank/DDBJ whole genome shotgun (WGS) entry which is preliminary data.</text>
</comment>
<keyword evidence="3 7" id="KW-0863">Zinc-finger</keyword>
<dbReference type="GO" id="GO:0003677">
    <property type="term" value="F:DNA binding"/>
    <property type="evidence" value="ECO:0007669"/>
    <property type="project" value="UniProtKB-KW"/>
</dbReference>
<reference evidence="10" key="1">
    <citation type="journal article" date="2023" name="Plant J.">
        <title>The genome of the king protea, Protea cynaroides.</title>
        <authorList>
            <person name="Chang J."/>
            <person name="Duong T.A."/>
            <person name="Schoeman C."/>
            <person name="Ma X."/>
            <person name="Roodt D."/>
            <person name="Barker N."/>
            <person name="Li Z."/>
            <person name="Van de Peer Y."/>
            <person name="Mizrachi E."/>
        </authorList>
    </citation>
    <scope>NUCLEOTIDE SEQUENCE</scope>
    <source>
        <tissue evidence="10">Young leaves</tissue>
    </source>
</reference>
<accession>A0A9Q0KKG8</accession>
<dbReference type="PROSITE" id="PS50808">
    <property type="entry name" value="ZF_BED"/>
    <property type="match status" value="1"/>
</dbReference>
<keyword evidence="4" id="KW-0862">Zinc</keyword>
<evidence type="ECO:0000256" key="5">
    <source>
        <dbReference type="ARBA" id="ARBA00023125"/>
    </source>
</evidence>
<proteinExistence type="predicted"/>
<dbReference type="OrthoDB" id="645489at2759"/>
<dbReference type="InterPro" id="IPR012337">
    <property type="entry name" value="RNaseH-like_sf"/>
</dbReference>
<keyword evidence="11" id="KW-1185">Reference proteome</keyword>
<evidence type="ECO:0000256" key="6">
    <source>
        <dbReference type="ARBA" id="ARBA00023242"/>
    </source>
</evidence>
<dbReference type="PANTHER" id="PTHR32166:SF88">
    <property type="entry name" value="HAT TRANSPOSON SUPERFAMILY"/>
    <property type="match status" value="1"/>
</dbReference>
<dbReference type="Pfam" id="PF04937">
    <property type="entry name" value="DUF659"/>
    <property type="match status" value="1"/>
</dbReference>
<dbReference type="SUPFAM" id="SSF53098">
    <property type="entry name" value="Ribonuclease H-like"/>
    <property type="match status" value="1"/>
</dbReference>
<keyword evidence="6" id="KW-0539">Nucleus</keyword>
<name>A0A9Q0KKG8_9MAGN</name>
<evidence type="ECO:0000256" key="8">
    <source>
        <dbReference type="SAM" id="MobiDB-lite"/>
    </source>
</evidence>
<feature type="compositionally biased region" description="Basic and acidic residues" evidence="8">
    <location>
        <begin position="140"/>
        <end position="151"/>
    </location>
</feature>
<evidence type="ECO:0000256" key="7">
    <source>
        <dbReference type="PROSITE-ProRule" id="PRU00027"/>
    </source>
</evidence>
<dbReference type="GO" id="GO:0008270">
    <property type="term" value="F:zinc ion binding"/>
    <property type="evidence" value="ECO:0007669"/>
    <property type="project" value="UniProtKB-KW"/>
</dbReference>
<dbReference type="PANTHER" id="PTHR32166">
    <property type="entry name" value="OSJNBA0013A04.12 PROTEIN"/>
    <property type="match status" value="1"/>
</dbReference>
<gene>
    <name evidence="10" type="ORF">NE237_005361</name>
</gene>
<evidence type="ECO:0000256" key="2">
    <source>
        <dbReference type="ARBA" id="ARBA00022723"/>
    </source>
</evidence>
<dbReference type="EMBL" id="JAMYWD010000005">
    <property type="protein sequence ID" value="KAJ4972262.1"/>
    <property type="molecule type" value="Genomic_DNA"/>
</dbReference>
<dbReference type="GO" id="GO:0046983">
    <property type="term" value="F:protein dimerization activity"/>
    <property type="evidence" value="ECO:0007669"/>
    <property type="project" value="InterPro"/>
</dbReference>
<evidence type="ECO:0000256" key="1">
    <source>
        <dbReference type="ARBA" id="ARBA00004123"/>
    </source>
</evidence>
<evidence type="ECO:0000256" key="4">
    <source>
        <dbReference type="ARBA" id="ARBA00022833"/>
    </source>
</evidence>
<protein>
    <recommendedName>
        <fullName evidence="9">BED-type domain-containing protein</fullName>
    </recommendedName>
</protein>
<feature type="domain" description="BED-type" evidence="9">
    <location>
        <begin position="13"/>
        <end position="71"/>
    </location>
</feature>
<keyword evidence="2" id="KW-0479">Metal-binding</keyword>
<keyword evidence="5" id="KW-0238">DNA-binding</keyword>
<sequence>MDSEMEPIPIGSQKRDLAWKHCQMFKIENRVRLKCIYCGKMFSGGGIHRIKEHLAGQKGNGATCPRVNPDVRHTMRQSLDGSMVRMKKKQKIVEETANQLMLPNEGETYNTHSEAITGLQLLAAPDSGEPNLGLSMKEEEGMTDRSSERWKRGAVGGPSSAPLGDNHPIRDLTLRLTRGKDQVHMAIGRFLYDAGVPLDAVNSAYFQPMVDAIASEGPGLKPPSYHDLRGWILKNSVEEVRKVVDQYKGTWGRTGCSVLADEWTAEAGKILINFLVYCPEGTMFLRSVDASDIIRSPVALYELLKEVVEDVGVQHVLQVITDSAEHYIEAGKMLTETFPTIYWTPCSARCIDLMLEDFGKFEWINAILEQAKSITRFVYNHVDVLNMMRRYTYGKDLIQPAITRSATNFTILQGMVSLKNGLQAMVTSQEWMDSPYSKNPDGLALIDVIYSQPFWSSCVTIIRLTDPLLRVLRIVGSEKRPAMGYIYEAMFQAKETIKKEFVEKKDYLAYCNVIDHRWNRQLHRPLHAAGFYLNPKCFYSIEGEVPNEIMSGMLDSIERLVPDTKIQDKITKELSSYKNAVGDLGRKMAIRARHTMLPVEWWSTYGGGCPSLARLAIRILSQTCSAIGFKQSQISCNQIHHQRRNHVEHQRLSDLIFVRYNLRLWQMLHRKNKELDALDPISFDTMDTVQDWVTEKEKLLGEYGSSDWRALIQPAANTMLALSPNDETGGLVAGFKDNEIPIGIKYEVENETENQLEDDGDGDLGDQT</sequence>
<comment type="subcellular location">
    <subcellularLocation>
        <location evidence="1">Nucleus</location>
    </subcellularLocation>
</comment>
<dbReference type="GO" id="GO:0005634">
    <property type="term" value="C:nucleus"/>
    <property type="evidence" value="ECO:0007669"/>
    <property type="project" value="UniProtKB-SubCell"/>
</dbReference>
<evidence type="ECO:0000313" key="11">
    <source>
        <dbReference type="Proteomes" id="UP001141806"/>
    </source>
</evidence>
<evidence type="ECO:0000259" key="9">
    <source>
        <dbReference type="PROSITE" id="PS50808"/>
    </source>
</evidence>
<dbReference type="InterPro" id="IPR007021">
    <property type="entry name" value="DUF659"/>
</dbReference>
<evidence type="ECO:0000313" key="10">
    <source>
        <dbReference type="EMBL" id="KAJ4972262.1"/>
    </source>
</evidence>
<dbReference type="AlphaFoldDB" id="A0A9Q0KKG8"/>
<dbReference type="InterPro" id="IPR008906">
    <property type="entry name" value="HATC_C_dom"/>
</dbReference>
<dbReference type="Pfam" id="PF05699">
    <property type="entry name" value="Dimer_Tnp_hAT"/>
    <property type="match status" value="1"/>
</dbReference>
<dbReference type="InterPro" id="IPR003656">
    <property type="entry name" value="Znf_BED"/>
</dbReference>
<organism evidence="10 11">
    <name type="scientific">Protea cynaroides</name>
    <dbReference type="NCBI Taxonomy" id="273540"/>
    <lineage>
        <taxon>Eukaryota</taxon>
        <taxon>Viridiplantae</taxon>
        <taxon>Streptophyta</taxon>
        <taxon>Embryophyta</taxon>
        <taxon>Tracheophyta</taxon>
        <taxon>Spermatophyta</taxon>
        <taxon>Magnoliopsida</taxon>
        <taxon>Proteales</taxon>
        <taxon>Proteaceae</taxon>
        <taxon>Protea</taxon>
    </lineage>
</organism>
<dbReference type="Proteomes" id="UP001141806">
    <property type="component" value="Unassembled WGS sequence"/>
</dbReference>
<feature type="region of interest" description="Disordered" evidence="8">
    <location>
        <begin position="140"/>
        <end position="166"/>
    </location>
</feature>
<evidence type="ECO:0000256" key="3">
    <source>
        <dbReference type="ARBA" id="ARBA00022771"/>
    </source>
</evidence>